<evidence type="ECO:0000256" key="1">
    <source>
        <dbReference type="SAM" id="MobiDB-lite"/>
    </source>
</evidence>
<evidence type="ECO:0000313" key="3">
    <source>
        <dbReference type="Proteomes" id="UP000005744"/>
    </source>
</evidence>
<dbReference type="HOGENOM" id="CLU_2178670_0_0_6"/>
<keyword evidence="3" id="KW-1185">Reference proteome</keyword>
<dbReference type="Proteomes" id="UP000005744">
    <property type="component" value="Unassembled WGS sequence"/>
</dbReference>
<sequence length="109" mass="12741">MLREQDDGICDFIYIELKSDFPSGYEGQFKSTACFVRYICEVVNELYQVKMQIGQERFVVFHTDKSNEIPSIRKRGTRAGKESKNKNQPNNPDKHLVKDDMTVPIFQIF</sequence>
<evidence type="ECO:0000313" key="2">
    <source>
        <dbReference type="EMBL" id="EIJ42717.1"/>
    </source>
</evidence>
<dbReference type="RefSeq" id="WP_002685897.1">
    <property type="nucleotide sequence ID" value="NZ_JH600070.1"/>
</dbReference>
<reference evidence="2 3" key="1">
    <citation type="submission" date="2011-11" db="EMBL/GenBank/DDBJ databases">
        <title>Improved High-Quality Draft sequence of Beggiatoa alba B18lD.</title>
        <authorList>
            <consortium name="US DOE Joint Genome Institute"/>
            <person name="Lucas S."/>
            <person name="Han J."/>
            <person name="Lapidus A."/>
            <person name="Cheng J.-F."/>
            <person name="Goodwin L."/>
            <person name="Pitluck S."/>
            <person name="Peters L."/>
            <person name="Mikhailova N."/>
            <person name="Held B."/>
            <person name="Detter J.C."/>
            <person name="Han C."/>
            <person name="Tapia R."/>
            <person name="Land M."/>
            <person name="Hauser L."/>
            <person name="Kyrpides N."/>
            <person name="Ivanova N."/>
            <person name="Pagani I."/>
            <person name="Samuel K."/>
            <person name="Teske A."/>
            <person name="Mueller J."/>
            <person name="Woyke T."/>
        </authorList>
    </citation>
    <scope>NUCLEOTIDE SEQUENCE [LARGE SCALE GENOMIC DNA]</scope>
    <source>
        <strain evidence="2 3">B18LD</strain>
    </source>
</reference>
<feature type="region of interest" description="Disordered" evidence="1">
    <location>
        <begin position="71"/>
        <end position="99"/>
    </location>
</feature>
<gene>
    <name evidence="2" type="ORF">BegalDRAFT_1843</name>
</gene>
<name>I3CGH4_9GAMM</name>
<dbReference type="OrthoDB" id="9255557at2"/>
<dbReference type="AlphaFoldDB" id="I3CGH4"/>
<organism evidence="2 3">
    <name type="scientific">Beggiatoa alba B18LD</name>
    <dbReference type="NCBI Taxonomy" id="395493"/>
    <lineage>
        <taxon>Bacteria</taxon>
        <taxon>Pseudomonadati</taxon>
        <taxon>Pseudomonadota</taxon>
        <taxon>Gammaproteobacteria</taxon>
        <taxon>Thiotrichales</taxon>
        <taxon>Thiotrichaceae</taxon>
        <taxon>Beggiatoa</taxon>
    </lineage>
</organism>
<proteinExistence type="predicted"/>
<dbReference type="EMBL" id="JH600070">
    <property type="protein sequence ID" value="EIJ42717.1"/>
    <property type="molecule type" value="Genomic_DNA"/>
</dbReference>
<protein>
    <submittedName>
        <fullName evidence="2">Uncharacterized protein</fullName>
    </submittedName>
</protein>
<dbReference type="STRING" id="395493.BegalDRAFT_1843"/>
<accession>I3CGH4</accession>